<evidence type="ECO:0000313" key="4">
    <source>
        <dbReference type="Proteomes" id="UP000016930"/>
    </source>
</evidence>
<feature type="region of interest" description="Disordered" evidence="1">
    <location>
        <begin position="207"/>
        <end position="237"/>
    </location>
</feature>
<keyword evidence="2" id="KW-0732">Signal</keyword>
<reference evidence="3 4" key="1">
    <citation type="journal article" date="2012" name="Proc. Natl. Acad. Sci. U.S.A.">
        <title>Comparative genomics of Ceriporiopsis subvermispora and Phanerochaete chrysosporium provide insight into selective ligninolysis.</title>
        <authorList>
            <person name="Fernandez-Fueyo E."/>
            <person name="Ruiz-Duenas F.J."/>
            <person name="Ferreira P."/>
            <person name="Floudas D."/>
            <person name="Hibbett D.S."/>
            <person name="Canessa P."/>
            <person name="Larrondo L.F."/>
            <person name="James T.Y."/>
            <person name="Seelenfreund D."/>
            <person name="Lobos S."/>
            <person name="Polanco R."/>
            <person name="Tello M."/>
            <person name="Honda Y."/>
            <person name="Watanabe T."/>
            <person name="Watanabe T."/>
            <person name="Ryu J.S."/>
            <person name="Kubicek C.P."/>
            <person name="Schmoll M."/>
            <person name="Gaskell J."/>
            <person name="Hammel K.E."/>
            <person name="St John F.J."/>
            <person name="Vanden Wymelenberg A."/>
            <person name="Sabat G."/>
            <person name="Splinter BonDurant S."/>
            <person name="Syed K."/>
            <person name="Yadav J.S."/>
            <person name="Doddapaneni H."/>
            <person name="Subramanian V."/>
            <person name="Lavin J.L."/>
            <person name="Oguiza J.A."/>
            <person name="Perez G."/>
            <person name="Pisabarro A.G."/>
            <person name="Ramirez L."/>
            <person name="Santoyo F."/>
            <person name="Master E."/>
            <person name="Coutinho P.M."/>
            <person name="Henrissat B."/>
            <person name="Lombard V."/>
            <person name="Magnuson J.K."/>
            <person name="Kuees U."/>
            <person name="Hori C."/>
            <person name="Igarashi K."/>
            <person name="Samejima M."/>
            <person name="Held B.W."/>
            <person name="Barry K.W."/>
            <person name="LaButti K.M."/>
            <person name="Lapidus A."/>
            <person name="Lindquist E.A."/>
            <person name="Lucas S.M."/>
            <person name="Riley R."/>
            <person name="Salamov A.A."/>
            <person name="Hoffmeister D."/>
            <person name="Schwenk D."/>
            <person name="Hadar Y."/>
            <person name="Yarden O."/>
            <person name="de Vries R.P."/>
            <person name="Wiebenga A."/>
            <person name="Stenlid J."/>
            <person name="Eastwood D."/>
            <person name="Grigoriev I.V."/>
            <person name="Berka R.M."/>
            <person name="Blanchette R.A."/>
            <person name="Kersten P."/>
            <person name="Martinez A.T."/>
            <person name="Vicuna R."/>
            <person name="Cullen D."/>
        </authorList>
    </citation>
    <scope>NUCLEOTIDE SEQUENCE [LARGE SCALE GENOMIC DNA]</scope>
    <source>
        <strain evidence="3 4">B</strain>
    </source>
</reference>
<evidence type="ECO:0000256" key="1">
    <source>
        <dbReference type="SAM" id="MobiDB-lite"/>
    </source>
</evidence>
<feature type="signal peptide" evidence="2">
    <location>
        <begin position="1"/>
        <end position="23"/>
    </location>
</feature>
<evidence type="ECO:0000256" key="2">
    <source>
        <dbReference type="SAM" id="SignalP"/>
    </source>
</evidence>
<evidence type="ECO:0000313" key="3">
    <source>
        <dbReference type="EMBL" id="EMD32300.1"/>
    </source>
</evidence>
<gene>
    <name evidence="3" type="ORF">CERSUDRAFT_99691</name>
</gene>
<dbReference type="AlphaFoldDB" id="M2QJK9"/>
<feature type="chain" id="PRO_5004023483" evidence="2">
    <location>
        <begin position="24"/>
        <end position="237"/>
    </location>
</feature>
<proteinExistence type="predicted"/>
<dbReference type="EMBL" id="KB445812">
    <property type="protein sequence ID" value="EMD32300.1"/>
    <property type="molecule type" value="Genomic_DNA"/>
</dbReference>
<dbReference type="HOGENOM" id="CLU_1170525_0_0_1"/>
<name>M2QJK9_CERS8</name>
<protein>
    <submittedName>
        <fullName evidence="3">Uncharacterized protein</fullName>
    </submittedName>
</protein>
<dbReference type="Proteomes" id="UP000016930">
    <property type="component" value="Unassembled WGS sequence"/>
</dbReference>
<accession>M2QJK9</accession>
<sequence>MTSSSAYLGILVLFAHLPRFCSCHICHVLHARADAPYTSAPASFFCARAPALPLRALAGYGALPLATARSRCARSLATACPHAPAAHACWLRHPPLLCAAYASYGMPPSPPSACWLRPTPALAVRVRWRQRASSPPSARWLQRAPAPPPPFTLASYGTPRCCVPPSSSHSQLPLLLLHLTLARVAPCSRPSLLDWDLYSAASPYSCEHGDQPKREGFGLEKGKLGDTRANRQHELPR</sequence>
<organism evidence="3 4">
    <name type="scientific">Ceriporiopsis subvermispora (strain B)</name>
    <name type="common">White-rot fungus</name>
    <name type="synonym">Gelatoporia subvermispora</name>
    <dbReference type="NCBI Taxonomy" id="914234"/>
    <lineage>
        <taxon>Eukaryota</taxon>
        <taxon>Fungi</taxon>
        <taxon>Dikarya</taxon>
        <taxon>Basidiomycota</taxon>
        <taxon>Agaricomycotina</taxon>
        <taxon>Agaricomycetes</taxon>
        <taxon>Polyporales</taxon>
        <taxon>Gelatoporiaceae</taxon>
        <taxon>Gelatoporia</taxon>
    </lineage>
</organism>
<keyword evidence="4" id="KW-1185">Reference proteome</keyword>